<feature type="transmembrane region" description="Helical" evidence="6">
    <location>
        <begin position="69"/>
        <end position="85"/>
    </location>
</feature>
<keyword evidence="3 6" id="KW-0812">Transmembrane</keyword>
<dbReference type="AlphaFoldDB" id="A0AAU8DJB9"/>
<sequence>MDTTGTSSVRIGIPFVALAVALVLLAVVIGLWSRIGHRSDVVTAAVRAVVQLAGVSAVIGVVLRSWWSTIAFLVLMSLVAAGTSARRITGTLRLRSWWTWASILAGVVPVLGLILASTVLPLHPVALLPSAGILIGGAMTATSIAGRRLHEELRDRRGEYEALLSLGFLPADAVRFLGRPVAELALVPGLDQTRTVGLVTLPGAFVGVLLAGASPWQAGATQLLILLGLLVVQGAAVAVTVELIARGHLTAPSRS</sequence>
<feature type="transmembrane region" description="Helical" evidence="6">
    <location>
        <begin position="196"/>
        <end position="217"/>
    </location>
</feature>
<dbReference type="PANTHER" id="PTHR30028">
    <property type="entry name" value="UPF0014 INNER MEMBRANE PROTEIN YBBM-RELATED"/>
    <property type="match status" value="1"/>
</dbReference>
<keyword evidence="5 6" id="KW-0472">Membrane</keyword>
<feature type="transmembrane region" description="Helical" evidence="6">
    <location>
        <begin position="44"/>
        <end position="63"/>
    </location>
</feature>
<comment type="similarity">
    <text evidence="2">Belongs to the UPF0014 family.</text>
</comment>
<evidence type="ECO:0000256" key="1">
    <source>
        <dbReference type="ARBA" id="ARBA00004141"/>
    </source>
</evidence>
<comment type="subcellular location">
    <subcellularLocation>
        <location evidence="1">Membrane</location>
        <topology evidence="1">Multi-pass membrane protein</topology>
    </subcellularLocation>
</comment>
<gene>
    <name evidence="7" type="ORF">ABLG96_11400</name>
</gene>
<keyword evidence="4 6" id="KW-1133">Transmembrane helix</keyword>
<feature type="transmembrane region" description="Helical" evidence="6">
    <location>
        <begin position="97"/>
        <end position="120"/>
    </location>
</feature>
<name>A0AAU8DJB9_9ACTN</name>
<protein>
    <submittedName>
        <fullName evidence="7">ABC transporter permease</fullName>
    </submittedName>
</protein>
<feature type="transmembrane region" description="Helical" evidence="6">
    <location>
        <begin position="126"/>
        <end position="146"/>
    </location>
</feature>
<evidence type="ECO:0000256" key="2">
    <source>
        <dbReference type="ARBA" id="ARBA00005268"/>
    </source>
</evidence>
<evidence type="ECO:0000256" key="6">
    <source>
        <dbReference type="SAM" id="Phobius"/>
    </source>
</evidence>
<evidence type="ECO:0000256" key="4">
    <source>
        <dbReference type="ARBA" id="ARBA00022989"/>
    </source>
</evidence>
<evidence type="ECO:0000313" key="7">
    <source>
        <dbReference type="EMBL" id="XCG61895.1"/>
    </source>
</evidence>
<proteinExistence type="inferred from homology"/>
<dbReference type="InterPro" id="IPR005226">
    <property type="entry name" value="UPF0014_fam"/>
</dbReference>
<dbReference type="Pfam" id="PF03649">
    <property type="entry name" value="UPF0014"/>
    <property type="match status" value="1"/>
</dbReference>
<reference evidence="7" key="1">
    <citation type="submission" date="2024-05" db="EMBL/GenBank/DDBJ databases">
        <authorList>
            <person name="Cai S.Y."/>
            <person name="Jin L.M."/>
            <person name="Li H.R."/>
        </authorList>
    </citation>
    <scope>NUCLEOTIDE SEQUENCE</scope>
    <source>
        <strain evidence="7">A5-74</strain>
    </source>
</reference>
<dbReference type="PANTHER" id="PTHR30028:SF0">
    <property type="entry name" value="PROTEIN ALUMINUM SENSITIVE 3"/>
    <property type="match status" value="1"/>
</dbReference>
<organism evidence="7">
    <name type="scientific">Nakamurella sp. A5-74</name>
    <dbReference type="NCBI Taxonomy" id="3158264"/>
    <lineage>
        <taxon>Bacteria</taxon>
        <taxon>Bacillati</taxon>
        <taxon>Actinomycetota</taxon>
        <taxon>Actinomycetes</taxon>
        <taxon>Nakamurellales</taxon>
        <taxon>Nakamurellaceae</taxon>
        <taxon>Nakamurella</taxon>
    </lineage>
</organism>
<feature type="transmembrane region" description="Helical" evidence="6">
    <location>
        <begin position="12"/>
        <end position="32"/>
    </location>
</feature>
<feature type="transmembrane region" description="Helical" evidence="6">
    <location>
        <begin position="223"/>
        <end position="245"/>
    </location>
</feature>
<dbReference type="RefSeq" id="WP_353647511.1">
    <property type="nucleotide sequence ID" value="NZ_CP159218.1"/>
</dbReference>
<accession>A0AAU8DJB9</accession>
<dbReference type="GO" id="GO:0005886">
    <property type="term" value="C:plasma membrane"/>
    <property type="evidence" value="ECO:0007669"/>
    <property type="project" value="TreeGrafter"/>
</dbReference>
<dbReference type="EMBL" id="CP159218">
    <property type="protein sequence ID" value="XCG61895.1"/>
    <property type="molecule type" value="Genomic_DNA"/>
</dbReference>
<evidence type="ECO:0000256" key="5">
    <source>
        <dbReference type="ARBA" id="ARBA00023136"/>
    </source>
</evidence>
<evidence type="ECO:0000256" key="3">
    <source>
        <dbReference type="ARBA" id="ARBA00022692"/>
    </source>
</evidence>